<keyword evidence="2" id="KW-1185">Reference proteome</keyword>
<reference evidence="1 2" key="1">
    <citation type="submission" date="2020-07" db="EMBL/GenBank/DDBJ databases">
        <title>Genomic Encyclopedia of Type Strains, Phase IV (KMG-IV): sequencing the most valuable type-strain genomes for metagenomic binning, comparative biology and taxonomic classification.</title>
        <authorList>
            <person name="Goeker M."/>
        </authorList>
    </citation>
    <scope>NUCLEOTIDE SEQUENCE [LARGE SCALE GENOMIC DNA]</scope>
    <source>
        <strain evidence="1 2">DSM 25220</strain>
    </source>
</reference>
<comment type="caution">
    <text evidence="1">The sequence shown here is derived from an EMBL/GenBank/DDBJ whole genome shotgun (WGS) entry which is preliminary data.</text>
</comment>
<dbReference type="EMBL" id="JACDUU010000004">
    <property type="protein sequence ID" value="MBA2871587.1"/>
    <property type="molecule type" value="Genomic_DNA"/>
</dbReference>
<evidence type="ECO:0000313" key="1">
    <source>
        <dbReference type="EMBL" id="MBA2871587.1"/>
    </source>
</evidence>
<gene>
    <name evidence="1" type="ORF">HNQ85_001862</name>
</gene>
<accession>A0A7V9Z0B2</accession>
<dbReference type="AlphaFoldDB" id="A0A7V9Z0B2"/>
<sequence>MKARLYKKICQYCLVMKKLGIMEDQQWEELKEALKRHGK</sequence>
<protein>
    <submittedName>
        <fullName evidence="1">Uncharacterized protein</fullName>
    </submittedName>
</protein>
<proteinExistence type="predicted"/>
<evidence type="ECO:0000313" key="2">
    <source>
        <dbReference type="Proteomes" id="UP000580891"/>
    </source>
</evidence>
<organism evidence="1 2">
    <name type="scientific">[Anoxybacillus] calidus</name>
    <dbReference type="NCBI Taxonomy" id="575178"/>
    <lineage>
        <taxon>Bacteria</taxon>
        <taxon>Bacillati</taxon>
        <taxon>Bacillota</taxon>
        <taxon>Bacilli</taxon>
        <taxon>Bacillales</taxon>
        <taxon>Anoxybacillaceae</taxon>
        <taxon>Paranoxybacillus</taxon>
    </lineage>
</organism>
<name>A0A7V9Z0B2_9BACL</name>
<dbReference type="Proteomes" id="UP000580891">
    <property type="component" value="Unassembled WGS sequence"/>
</dbReference>